<evidence type="ECO:0008006" key="3">
    <source>
        <dbReference type="Google" id="ProtNLM"/>
    </source>
</evidence>
<sequence length="513" mass="59825">MVSTQSAGSSRNAKSKQVNLTSNIPIIRTRAQFDEFMNNERSSVSYDTKDDELKALSEYVLEGRVSAINKTKHTSDMSRAHILVPSTVMHKDEKIESLGFQVPKSYIRFMQDRNTQIGIRISDSISSHYTLFKPDFQFVETLNARCPDITITLYDFCMIMDCFEKGSAKHGQDKIFSYESALIHARENGNAMPAYVLCEVYAYWAQRRMKHVLPLIRHLWPVTVMWEASAFPVFRPRTKDKMLLRRPRRSKAENIMRLFRIIDGFRKVLKLLTKMRQRDEKMLMVAQLEVVLFDQRCRERDDSSYICPFWRSITDNMRSRVLRKQREGAFKLGSSMDHIGLASGTLQSSESQTRYWSSHRGEESLPEKDMYKSLRISRRIGRGGRIWIDRRHLYDKQPILERSLKRSSMFMSDEDSGDELDHAKDSTVVTIPNLTGFFNVYTNDRRLESRPGFASTYEFMHPYNTGELTYYQLPEYKARQYELIKLLEAVNNAQGDGVVKRPRLVLNTEPLNI</sequence>
<protein>
    <recommendedName>
        <fullName evidence="3">Enhancer of polycomb-like protein</fullName>
    </recommendedName>
</protein>
<dbReference type="InterPro" id="IPR024943">
    <property type="entry name" value="Enhancer_polycomb"/>
</dbReference>
<evidence type="ECO:0000313" key="1">
    <source>
        <dbReference type="EMBL" id="EDO06471.1"/>
    </source>
</evidence>
<dbReference type="KEGG" id="bbo:BBOV_II005190"/>
<dbReference type="eggNOG" id="KOG2261">
    <property type="taxonomic scope" value="Eukaryota"/>
</dbReference>
<dbReference type="EMBL" id="AAXT01000003">
    <property type="protein sequence ID" value="EDO06471.1"/>
    <property type="molecule type" value="Genomic_DNA"/>
</dbReference>
<name>A7AU60_BABBO</name>
<reference evidence="1 2" key="1">
    <citation type="journal article" date="2007" name="PLoS Pathog.">
        <title>Genome sequence of Babesia bovis and comparative analysis of apicomplexan hemoprotozoa.</title>
        <authorList>
            <person name="Brayton K.A."/>
            <person name="Lau A.O.T."/>
            <person name="Herndon D.R."/>
            <person name="Hannick L."/>
            <person name="Kappmeyer L.S."/>
            <person name="Berens S.J."/>
            <person name="Bidwell S.L."/>
            <person name="Brown W.C."/>
            <person name="Crabtree J."/>
            <person name="Fadrosh D."/>
            <person name="Feldblum T."/>
            <person name="Forberger H.A."/>
            <person name="Haas B.J."/>
            <person name="Howell J.M."/>
            <person name="Khouri H."/>
            <person name="Koo H."/>
            <person name="Mann D.J."/>
            <person name="Norimine J."/>
            <person name="Paulsen I.T."/>
            <person name="Radune D."/>
            <person name="Ren Q."/>
            <person name="Smith R.K. Jr."/>
            <person name="Suarez C.E."/>
            <person name="White O."/>
            <person name="Wortman J.R."/>
            <person name="Knowles D.P. Jr."/>
            <person name="McElwain T.F."/>
            <person name="Nene V.M."/>
        </authorList>
    </citation>
    <scope>NUCLEOTIDE SEQUENCE [LARGE SCALE GENOMIC DNA]</scope>
    <source>
        <strain evidence="1">T2Bo</strain>
    </source>
</reference>
<dbReference type="Proteomes" id="UP000002173">
    <property type="component" value="Unassembled WGS sequence"/>
</dbReference>
<dbReference type="AlphaFoldDB" id="A7AU60"/>
<dbReference type="GO" id="GO:0035267">
    <property type="term" value="C:NuA4 histone acetyltransferase complex"/>
    <property type="evidence" value="ECO:0007669"/>
    <property type="project" value="InterPro"/>
</dbReference>
<reference evidence="2" key="2">
    <citation type="journal article" date="2020" name="Data Brief">
        <title>Transcriptome dataset of Babesia bovis life stages within vertebrate and invertebrate hosts.</title>
        <authorList>
            <person name="Ueti M.W."/>
            <person name="Johnson W.C."/>
            <person name="Kappmeyer L.S."/>
            <person name="Herndon D.R."/>
            <person name="Mousel M.R."/>
            <person name="Reif K.E."/>
            <person name="Taus N.S."/>
            <person name="Ifeonu O.O."/>
            <person name="Silva J.C."/>
            <person name="Suarez C.E."/>
            <person name="Brayton K.A."/>
        </authorList>
    </citation>
    <scope>NUCLEOTIDE SEQUENCE [LARGE SCALE GENOMIC DNA]</scope>
</reference>
<dbReference type="OMA" id="FDQRCRE"/>
<keyword evidence="2" id="KW-1185">Reference proteome</keyword>
<dbReference type="GO" id="GO:0006357">
    <property type="term" value="P:regulation of transcription by RNA polymerase II"/>
    <property type="evidence" value="ECO:0007669"/>
    <property type="project" value="InterPro"/>
</dbReference>
<dbReference type="VEuPathDB" id="PiroplasmaDB:BBOV_II005190"/>
<dbReference type="PANTHER" id="PTHR14898">
    <property type="entry name" value="ENHANCER OF POLYCOMB"/>
    <property type="match status" value="1"/>
</dbReference>
<reference evidence="2" key="3">
    <citation type="journal article" date="2021" name="Int. J. Parasitol.">
        <title>Comparative analysis of gene expression between Babesia bovis blood stages and kinetes allowed by improved genome annotation.</title>
        <authorList>
            <person name="Ueti M.W."/>
            <person name="Johnson W.C."/>
            <person name="Kappmeyer L.S."/>
            <person name="Herndon D.R."/>
            <person name="Mousel M.R."/>
            <person name="Reif K.E."/>
            <person name="Taus N.S."/>
            <person name="Ifeonu O.O."/>
            <person name="Silva J.C."/>
            <person name="Suarez C.E."/>
            <person name="Brayton K.A."/>
        </authorList>
    </citation>
    <scope>NUCLEOTIDE SEQUENCE [LARGE SCALE GENOMIC DNA]</scope>
</reference>
<proteinExistence type="predicted"/>
<accession>A7AU60</accession>
<organism evidence="1 2">
    <name type="scientific">Babesia bovis</name>
    <dbReference type="NCBI Taxonomy" id="5865"/>
    <lineage>
        <taxon>Eukaryota</taxon>
        <taxon>Sar</taxon>
        <taxon>Alveolata</taxon>
        <taxon>Apicomplexa</taxon>
        <taxon>Aconoidasida</taxon>
        <taxon>Piroplasmida</taxon>
        <taxon>Babesiidae</taxon>
        <taxon>Babesia</taxon>
    </lineage>
</organism>
<dbReference type="STRING" id="5865.A7AU60"/>
<comment type="caution">
    <text evidence="1">The sequence shown here is derived from an EMBL/GenBank/DDBJ whole genome shotgun (WGS) entry which is preliminary data.</text>
</comment>
<dbReference type="GeneID" id="5478271"/>
<dbReference type="InParanoid" id="A7AU60"/>
<evidence type="ECO:0000313" key="2">
    <source>
        <dbReference type="Proteomes" id="UP000002173"/>
    </source>
</evidence>
<dbReference type="RefSeq" id="XP_001610039.1">
    <property type="nucleotide sequence ID" value="XM_001609989.1"/>
</dbReference>
<gene>
    <name evidence="1" type="ORF">BBOV_II005190</name>
</gene>